<proteinExistence type="predicted"/>
<reference evidence="2" key="2">
    <citation type="submission" date="2011-04" db="EMBL/GenBank/DDBJ databases">
        <authorList>
            <person name="Genoscope - CEA"/>
        </authorList>
    </citation>
    <scope>NUCLEOTIDE SEQUENCE</scope>
    <source>
        <strain evidence="2">R229</strain>
    </source>
</reference>
<dbReference type="EMBL" id="FR854082">
    <property type="protein sequence ID" value="CCA83272.1"/>
    <property type="molecule type" value="Genomic_DNA"/>
</dbReference>
<reference evidence="2" key="1">
    <citation type="journal article" date="2011" name="PLoS ONE">
        <title>Ralstonia syzygii, the Blood Disease Bacterium and some Asian R. solanacearum strains form a single genomic species despite divergent lifestyles.</title>
        <authorList>
            <person name="Remenant B."/>
            <person name="de Cambiaire J.C."/>
            <person name="Cellier G."/>
            <person name="Jacobs J.M."/>
            <person name="Mangenot S."/>
            <person name="Barbe V."/>
            <person name="Lajus A."/>
            <person name="Vallenet D."/>
            <person name="Medigue C."/>
            <person name="Fegan M."/>
            <person name="Allen C."/>
            <person name="Prior P."/>
        </authorList>
    </citation>
    <scope>NUCLEOTIDE SEQUENCE</scope>
    <source>
        <strain evidence="2">R229</strain>
    </source>
</reference>
<evidence type="ECO:0000313" key="2">
    <source>
        <dbReference type="EMBL" id="CCA83272.1"/>
    </source>
</evidence>
<sequence length="121" mass="13634">MRSLAGRTQLAHRVAYCEHHGLCLDAIKGKVVRHRCDNPTCVNPEHLELGTQADNMQDKKARGRCIKGTAHHNTKLTPRQVQSIRERYTPRCQTNGQHALAREFGVAQDTVFKIIKGVTHT</sequence>
<dbReference type="GO" id="GO:0004519">
    <property type="term" value="F:endonuclease activity"/>
    <property type="evidence" value="ECO:0007669"/>
    <property type="project" value="InterPro"/>
</dbReference>
<organism evidence="2">
    <name type="scientific">blood disease bacterium R229</name>
    <dbReference type="NCBI Taxonomy" id="741978"/>
    <lineage>
        <taxon>Bacteria</taxon>
        <taxon>Pseudomonadati</taxon>
        <taxon>Pseudomonadota</taxon>
        <taxon>Betaproteobacteria</taxon>
        <taxon>Burkholderiales</taxon>
        <taxon>Burkholderiaceae</taxon>
        <taxon>Ralstonia</taxon>
        <taxon>Ralstonia solanacearum species complex</taxon>
    </lineage>
</organism>
<dbReference type="InterPro" id="IPR044925">
    <property type="entry name" value="His-Me_finger_sf"/>
</dbReference>
<protein>
    <recommendedName>
        <fullName evidence="1">HNH nuclease domain-containing protein</fullName>
    </recommendedName>
</protein>
<name>G2ZVZ1_9RALS</name>
<feature type="domain" description="HNH nuclease" evidence="1">
    <location>
        <begin position="10"/>
        <end position="57"/>
    </location>
</feature>
<dbReference type="SUPFAM" id="SSF54060">
    <property type="entry name" value="His-Me finger endonucleases"/>
    <property type="match status" value="1"/>
</dbReference>
<evidence type="ECO:0000259" key="1">
    <source>
        <dbReference type="Pfam" id="PF13392"/>
    </source>
</evidence>
<dbReference type="InterPro" id="IPR044930">
    <property type="entry name" value="Homing_endonuclease_His-Me"/>
</dbReference>
<accession>G2ZVZ1</accession>
<dbReference type="Pfam" id="PF13392">
    <property type="entry name" value="HNH_3"/>
    <property type="match status" value="1"/>
</dbReference>
<gene>
    <name evidence="2" type="ORF">BDB_mp60438</name>
</gene>
<dbReference type="Gene3D" id="3.90.75.10">
    <property type="entry name" value="Homing Intron 3 (I-ppo) Encoded Endonuclease, Chain A"/>
    <property type="match status" value="1"/>
</dbReference>
<dbReference type="InterPro" id="IPR003615">
    <property type="entry name" value="HNH_nuc"/>
</dbReference>
<dbReference type="AlphaFoldDB" id="G2ZVZ1"/>